<evidence type="ECO:0000313" key="4">
    <source>
        <dbReference type="Proteomes" id="UP000464178"/>
    </source>
</evidence>
<evidence type="ECO:0000313" key="3">
    <source>
        <dbReference type="EMBL" id="VTR94342.1"/>
    </source>
</evidence>
<dbReference type="EMBL" id="LR593886">
    <property type="protein sequence ID" value="VTR94342.1"/>
    <property type="molecule type" value="Genomic_DNA"/>
</dbReference>
<dbReference type="KEGG" id="gms:SOIL9_33720"/>
<sequence length="142" mass="15237">MRLIAIAVLTLPSFTFAAPVPKQAASTGVQVTLAAETSAVLEITIKNTGKEPLEIHYKMAPLEHFVIDLRSESGKESRAQDLGDTDGTPGKLSIPAGKSETFSLHTCHYLPLGAEAGEKITFTARLKYDGKVSESKPLTVDR</sequence>
<proteinExistence type="predicted"/>
<feature type="signal peptide" evidence="2">
    <location>
        <begin position="1"/>
        <end position="17"/>
    </location>
</feature>
<keyword evidence="4" id="KW-1185">Reference proteome</keyword>
<organism evidence="3 4">
    <name type="scientific">Gemmata massiliana</name>
    <dbReference type="NCBI Taxonomy" id="1210884"/>
    <lineage>
        <taxon>Bacteria</taxon>
        <taxon>Pseudomonadati</taxon>
        <taxon>Planctomycetota</taxon>
        <taxon>Planctomycetia</taxon>
        <taxon>Gemmatales</taxon>
        <taxon>Gemmataceae</taxon>
        <taxon>Gemmata</taxon>
    </lineage>
</organism>
<keyword evidence="2" id="KW-0732">Signal</keyword>
<dbReference type="Proteomes" id="UP000464178">
    <property type="component" value="Chromosome"/>
</dbReference>
<reference evidence="3 4" key="1">
    <citation type="submission" date="2019-05" db="EMBL/GenBank/DDBJ databases">
        <authorList>
            <consortium name="Science for Life Laboratories"/>
        </authorList>
    </citation>
    <scope>NUCLEOTIDE SEQUENCE [LARGE SCALE GENOMIC DNA]</scope>
    <source>
        <strain evidence="3">Soil9</strain>
    </source>
</reference>
<protein>
    <recommendedName>
        <fullName evidence="5">EfeO-type cupredoxin-like domain-containing protein</fullName>
    </recommendedName>
</protein>
<evidence type="ECO:0000256" key="2">
    <source>
        <dbReference type="SAM" id="SignalP"/>
    </source>
</evidence>
<feature type="chain" id="PRO_5026828633" description="EfeO-type cupredoxin-like domain-containing protein" evidence="2">
    <location>
        <begin position="18"/>
        <end position="142"/>
    </location>
</feature>
<gene>
    <name evidence="3" type="ORF">SOIL9_33720</name>
</gene>
<name>A0A6P2D4G0_9BACT</name>
<dbReference type="RefSeq" id="WP_162668893.1">
    <property type="nucleotide sequence ID" value="NZ_LR593886.1"/>
</dbReference>
<evidence type="ECO:0000256" key="1">
    <source>
        <dbReference type="SAM" id="MobiDB-lite"/>
    </source>
</evidence>
<feature type="region of interest" description="Disordered" evidence="1">
    <location>
        <begin position="76"/>
        <end position="97"/>
    </location>
</feature>
<evidence type="ECO:0008006" key="5">
    <source>
        <dbReference type="Google" id="ProtNLM"/>
    </source>
</evidence>
<accession>A0A6P2D4G0</accession>
<dbReference type="AlphaFoldDB" id="A0A6P2D4G0"/>